<dbReference type="InterPro" id="IPR001173">
    <property type="entry name" value="Glyco_trans_2-like"/>
</dbReference>
<evidence type="ECO:0000313" key="2">
    <source>
        <dbReference type="EMBL" id="MPQ63942.1"/>
    </source>
</evidence>
<sequence length="329" mass="38737">MCKFSIIVPTYNSQLSKVFLTIESILRQTFTDYEIIITDDGSFDNNFDKIKGYLINRNFKNYTFIEHEKNQGTVKNMQNAYINCNGEYIKGLGPGDLLYSESILAKLSIFLDSRNSNFAFGRLKSYYLENNVVNYHQFVAPPNNLIYSYENKYKAIENTLERKLYISGSTMVFRKDYILQSKFNLMNVKYCEDLVQVLVAINEDKIDFYDSNFIWYEYGSGISTNKKQPLKLEQDDINFYKDLFKQFPQNKMVKKSFNNIRLNSINNPIKKNFLKLINNPKKCLYRMDNILRKTNVYENSDETGFLVEGLSPSLVYIFEDIINHKNYNE</sequence>
<feature type="domain" description="Glycosyltransferase 2-like" evidence="1">
    <location>
        <begin position="5"/>
        <end position="176"/>
    </location>
</feature>
<dbReference type="Pfam" id="PF00535">
    <property type="entry name" value="Glycos_transf_2"/>
    <property type="match status" value="1"/>
</dbReference>
<proteinExistence type="predicted"/>
<comment type="caution">
    <text evidence="2">The sequence shown here is derived from an EMBL/GenBank/DDBJ whole genome shotgun (WGS) entry which is preliminary data.</text>
</comment>
<evidence type="ECO:0000259" key="1">
    <source>
        <dbReference type="Pfam" id="PF00535"/>
    </source>
</evidence>
<dbReference type="GO" id="GO:0016758">
    <property type="term" value="F:hexosyltransferase activity"/>
    <property type="evidence" value="ECO:0007669"/>
    <property type="project" value="UniProtKB-ARBA"/>
</dbReference>
<dbReference type="Proteomes" id="UP000342249">
    <property type="component" value="Unassembled WGS sequence"/>
</dbReference>
<dbReference type="InterPro" id="IPR029044">
    <property type="entry name" value="Nucleotide-diphossugar_trans"/>
</dbReference>
<gene>
    <name evidence="2" type="ORF">E4V82_17745</name>
</gene>
<name>A0A5N7J5I1_9CLOT</name>
<accession>A0A5N7J5I1</accession>
<dbReference type="PANTHER" id="PTHR22916">
    <property type="entry name" value="GLYCOSYLTRANSFERASE"/>
    <property type="match status" value="1"/>
</dbReference>
<dbReference type="SUPFAM" id="SSF53448">
    <property type="entry name" value="Nucleotide-diphospho-sugar transferases"/>
    <property type="match status" value="1"/>
</dbReference>
<dbReference type="RefSeq" id="WP_152753344.1">
    <property type="nucleotide sequence ID" value="NZ_SPSE01000044.1"/>
</dbReference>
<protein>
    <submittedName>
        <fullName evidence="2">Glycosyltransferase</fullName>
    </submittedName>
</protein>
<dbReference type="AlphaFoldDB" id="A0A5N7J5I1"/>
<dbReference type="PANTHER" id="PTHR22916:SF3">
    <property type="entry name" value="UDP-GLCNAC:BETAGAL BETA-1,3-N-ACETYLGLUCOSAMINYLTRANSFERASE-LIKE PROTEIN 1"/>
    <property type="match status" value="1"/>
</dbReference>
<organism evidence="2 3">
    <name type="scientific">Clostridium estertheticum</name>
    <dbReference type="NCBI Taxonomy" id="238834"/>
    <lineage>
        <taxon>Bacteria</taxon>
        <taxon>Bacillati</taxon>
        <taxon>Bacillota</taxon>
        <taxon>Clostridia</taxon>
        <taxon>Eubacteriales</taxon>
        <taxon>Clostridiaceae</taxon>
        <taxon>Clostridium</taxon>
    </lineage>
</organism>
<dbReference type="EMBL" id="SPSF01000043">
    <property type="protein sequence ID" value="MPQ63942.1"/>
    <property type="molecule type" value="Genomic_DNA"/>
</dbReference>
<evidence type="ECO:0000313" key="3">
    <source>
        <dbReference type="Proteomes" id="UP000342249"/>
    </source>
</evidence>
<keyword evidence="2" id="KW-0808">Transferase</keyword>
<dbReference type="Gene3D" id="3.90.550.10">
    <property type="entry name" value="Spore Coat Polysaccharide Biosynthesis Protein SpsA, Chain A"/>
    <property type="match status" value="1"/>
</dbReference>
<reference evidence="2 3" key="1">
    <citation type="journal article" date="2019" name="Lett. Appl. Microbiol.">
        <title>A case of 'blown pack' spoilage of vacuum-packaged pork likely associated with Clostridium estertheticum in Canada.</title>
        <authorList>
            <person name="Zhang P."/>
            <person name="Ward P."/>
            <person name="McMullen L.M."/>
            <person name="Yang X."/>
        </authorList>
    </citation>
    <scope>NUCLEOTIDE SEQUENCE [LARGE SCALE GENOMIC DNA]</scope>
    <source>
        <strain evidence="2 3">MA19</strain>
    </source>
</reference>